<name>A0A9P6E4C9_9AGAR</name>
<dbReference type="AlphaFoldDB" id="A0A9P6E4C9"/>
<dbReference type="EMBL" id="MU157950">
    <property type="protein sequence ID" value="KAF9522341.1"/>
    <property type="molecule type" value="Genomic_DNA"/>
</dbReference>
<reference evidence="1" key="1">
    <citation type="submission" date="2020-11" db="EMBL/GenBank/DDBJ databases">
        <authorList>
            <consortium name="DOE Joint Genome Institute"/>
            <person name="Ahrendt S."/>
            <person name="Riley R."/>
            <person name="Andreopoulos W."/>
            <person name="Labutti K."/>
            <person name="Pangilinan J."/>
            <person name="Ruiz-Duenas F.J."/>
            <person name="Barrasa J.M."/>
            <person name="Sanchez-Garcia M."/>
            <person name="Camarero S."/>
            <person name="Miyauchi S."/>
            <person name="Serrano A."/>
            <person name="Linde D."/>
            <person name="Babiker R."/>
            <person name="Drula E."/>
            <person name="Ayuso-Fernandez I."/>
            <person name="Pacheco R."/>
            <person name="Padilla G."/>
            <person name="Ferreira P."/>
            <person name="Barriuso J."/>
            <person name="Kellner H."/>
            <person name="Castanera R."/>
            <person name="Alfaro M."/>
            <person name="Ramirez L."/>
            <person name="Pisabarro A.G."/>
            <person name="Kuo A."/>
            <person name="Tritt A."/>
            <person name="Lipzen A."/>
            <person name="He G."/>
            <person name="Yan M."/>
            <person name="Ng V."/>
            <person name="Cullen D."/>
            <person name="Martin F."/>
            <person name="Rosso M.-N."/>
            <person name="Henrissat B."/>
            <person name="Hibbett D."/>
            <person name="Martinez A.T."/>
            <person name="Grigoriev I.V."/>
        </authorList>
    </citation>
    <scope>NUCLEOTIDE SEQUENCE</scope>
    <source>
        <strain evidence="1">CBS 506.95</strain>
    </source>
</reference>
<evidence type="ECO:0000313" key="1">
    <source>
        <dbReference type="EMBL" id="KAF9522341.1"/>
    </source>
</evidence>
<keyword evidence="2" id="KW-1185">Reference proteome</keyword>
<dbReference type="Proteomes" id="UP000807306">
    <property type="component" value="Unassembled WGS sequence"/>
</dbReference>
<evidence type="ECO:0000313" key="2">
    <source>
        <dbReference type="Proteomes" id="UP000807306"/>
    </source>
</evidence>
<gene>
    <name evidence="1" type="ORF">CPB83DRAFT_116841</name>
</gene>
<accession>A0A9P6E4C9</accession>
<organism evidence="1 2">
    <name type="scientific">Crepidotus variabilis</name>
    <dbReference type="NCBI Taxonomy" id="179855"/>
    <lineage>
        <taxon>Eukaryota</taxon>
        <taxon>Fungi</taxon>
        <taxon>Dikarya</taxon>
        <taxon>Basidiomycota</taxon>
        <taxon>Agaricomycotina</taxon>
        <taxon>Agaricomycetes</taxon>
        <taxon>Agaricomycetidae</taxon>
        <taxon>Agaricales</taxon>
        <taxon>Agaricineae</taxon>
        <taxon>Crepidotaceae</taxon>
        <taxon>Crepidotus</taxon>
    </lineage>
</organism>
<proteinExistence type="predicted"/>
<sequence length="233" mass="27767">MVLSCDRVPKSLLEERAGSKELVWLPELMHMWGRLQSLRLTTNQETLTLPELEIRRARVKCVKEKHESWTEWLTEYKRAQPFVREEAFEKVRDQLLIDMQPLGYPLEDIFVACADEDLQYLKKLEPLHCVLKEFEDKVKIKLTEYRRERSALADKEIAEQWLRGRQPEGFYGQERYEDIVLERPVRRYLCRACSSRGLLRRFAFQGINCHLKAEHGVVSIRPAHYKFDEDGWD</sequence>
<protein>
    <submittedName>
        <fullName evidence="1">Uncharacterized protein</fullName>
    </submittedName>
</protein>
<comment type="caution">
    <text evidence="1">The sequence shown here is derived from an EMBL/GenBank/DDBJ whole genome shotgun (WGS) entry which is preliminary data.</text>
</comment>